<evidence type="ECO:0000256" key="1">
    <source>
        <dbReference type="ARBA" id="ARBA00022729"/>
    </source>
</evidence>
<organism evidence="3 4">
    <name type="scientific">Dyadobacter chenhuakuii</name>
    <dbReference type="NCBI Taxonomy" id="2909339"/>
    <lineage>
        <taxon>Bacteria</taxon>
        <taxon>Pseudomonadati</taxon>
        <taxon>Bacteroidota</taxon>
        <taxon>Cytophagia</taxon>
        <taxon>Cytophagales</taxon>
        <taxon>Spirosomataceae</taxon>
        <taxon>Dyadobacter</taxon>
    </lineage>
</organism>
<proteinExistence type="predicted"/>
<dbReference type="Proteomes" id="UP001055420">
    <property type="component" value="Chromosome"/>
</dbReference>
<keyword evidence="4" id="KW-1185">Reference proteome</keyword>
<dbReference type="InterPro" id="IPR025232">
    <property type="entry name" value="DUF4174"/>
</dbReference>
<feature type="domain" description="DUF4174" evidence="2">
    <location>
        <begin position="17"/>
        <end position="115"/>
    </location>
</feature>
<dbReference type="EMBL" id="CP098805">
    <property type="protein sequence ID" value="USJ32688.1"/>
    <property type="molecule type" value="Genomic_DNA"/>
</dbReference>
<evidence type="ECO:0000313" key="4">
    <source>
        <dbReference type="Proteomes" id="UP001055420"/>
    </source>
</evidence>
<protein>
    <submittedName>
        <fullName evidence="3">DUF4174 domain-containing protein</fullName>
    </submittedName>
</protein>
<dbReference type="Pfam" id="PF13778">
    <property type="entry name" value="DUF4174"/>
    <property type="match status" value="1"/>
</dbReference>
<keyword evidence="1" id="KW-0732">Signal</keyword>
<reference evidence="3" key="1">
    <citation type="submission" date="2022-06" db="EMBL/GenBank/DDBJ databases">
        <title>Novel species in genus Dyadobacter.</title>
        <authorList>
            <person name="Ma C."/>
        </authorList>
    </citation>
    <scope>NUCLEOTIDE SEQUENCE</scope>
    <source>
        <strain evidence="3">CY22</strain>
    </source>
</reference>
<dbReference type="RefSeq" id="WP_235163509.1">
    <property type="nucleotide sequence ID" value="NZ_CP098805.1"/>
</dbReference>
<evidence type="ECO:0000259" key="2">
    <source>
        <dbReference type="Pfam" id="PF13778"/>
    </source>
</evidence>
<sequence length="119" mass="13794">MKTLFGLIFIASMITDQPRKVLLFYNESGEAKWKSQVETLNASKKGIQERDIEVKSIAYAKENFSEWKKWKIDSTAAFTFLLIGRDGGEKLRSSEIVKPEKLFGQIDAMPMRRQEMKRD</sequence>
<accession>A0ABY4XRD7</accession>
<name>A0ABY4XRD7_9BACT</name>
<gene>
    <name evidence="3" type="ORF">NFI80_08055</name>
</gene>
<evidence type="ECO:0000313" key="3">
    <source>
        <dbReference type="EMBL" id="USJ32688.1"/>
    </source>
</evidence>